<protein>
    <submittedName>
        <fullName evidence="2">Uncharacterized protein</fullName>
    </submittedName>
</protein>
<evidence type="ECO:0000313" key="3">
    <source>
        <dbReference type="Proteomes" id="UP000245119"/>
    </source>
</evidence>
<evidence type="ECO:0000256" key="1">
    <source>
        <dbReference type="SAM" id="MobiDB-lite"/>
    </source>
</evidence>
<feature type="region of interest" description="Disordered" evidence="1">
    <location>
        <begin position="1"/>
        <end position="66"/>
    </location>
</feature>
<proteinExistence type="predicted"/>
<keyword evidence="3" id="KW-1185">Reference proteome</keyword>
<name>A0A2T7Q1A3_POMCA</name>
<dbReference type="Proteomes" id="UP000245119">
    <property type="component" value="Linkage Group LG1"/>
</dbReference>
<gene>
    <name evidence="2" type="ORF">C0Q70_02050</name>
</gene>
<dbReference type="EMBL" id="PZQS01000001">
    <property type="protein sequence ID" value="PVD39420.1"/>
    <property type="molecule type" value="Genomic_DNA"/>
</dbReference>
<sequence>MADGRAIPRTDDATPRARRHVTPSLPHSEHGPHKSASDRSFVIDAGRYRRQPHAAGPSRRLLDDQT</sequence>
<feature type="compositionally biased region" description="Basic and acidic residues" evidence="1">
    <location>
        <begin position="1"/>
        <end position="15"/>
    </location>
</feature>
<reference evidence="2 3" key="1">
    <citation type="submission" date="2018-04" db="EMBL/GenBank/DDBJ databases">
        <title>The genome of golden apple snail Pomacea canaliculata provides insight into stress tolerance and invasive adaptation.</title>
        <authorList>
            <person name="Liu C."/>
            <person name="Liu B."/>
            <person name="Ren Y."/>
            <person name="Zhang Y."/>
            <person name="Wang H."/>
            <person name="Li S."/>
            <person name="Jiang F."/>
            <person name="Yin L."/>
            <person name="Zhang G."/>
            <person name="Qian W."/>
            <person name="Fan W."/>
        </authorList>
    </citation>
    <scope>NUCLEOTIDE SEQUENCE [LARGE SCALE GENOMIC DNA]</scope>
    <source>
        <strain evidence="2">SZHN2017</strain>
        <tissue evidence="2">Muscle</tissue>
    </source>
</reference>
<dbReference type="AlphaFoldDB" id="A0A2T7Q1A3"/>
<feature type="compositionally biased region" description="Basic and acidic residues" evidence="1">
    <location>
        <begin position="27"/>
        <end position="37"/>
    </location>
</feature>
<organism evidence="2 3">
    <name type="scientific">Pomacea canaliculata</name>
    <name type="common">Golden apple snail</name>
    <dbReference type="NCBI Taxonomy" id="400727"/>
    <lineage>
        <taxon>Eukaryota</taxon>
        <taxon>Metazoa</taxon>
        <taxon>Spiralia</taxon>
        <taxon>Lophotrochozoa</taxon>
        <taxon>Mollusca</taxon>
        <taxon>Gastropoda</taxon>
        <taxon>Caenogastropoda</taxon>
        <taxon>Architaenioglossa</taxon>
        <taxon>Ampullarioidea</taxon>
        <taxon>Ampullariidae</taxon>
        <taxon>Pomacea</taxon>
    </lineage>
</organism>
<comment type="caution">
    <text evidence="2">The sequence shown here is derived from an EMBL/GenBank/DDBJ whole genome shotgun (WGS) entry which is preliminary data.</text>
</comment>
<evidence type="ECO:0000313" key="2">
    <source>
        <dbReference type="EMBL" id="PVD39420.1"/>
    </source>
</evidence>
<accession>A0A2T7Q1A3</accession>